<keyword evidence="3" id="KW-1185">Reference proteome</keyword>
<dbReference type="Proteomes" id="UP001432099">
    <property type="component" value="Chromosome"/>
</dbReference>
<feature type="transmembrane region" description="Helical" evidence="1">
    <location>
        <begin position="236"/>
        <end position="260"/>
    </location>
</feature>
<sequence>MKIRSLTNAAVMLSMYMLLFVLYNIGVFPTIMSILLPIPIIIYSVTVGRIRDILLLFIGCFCGTFLFGSIYGVITTLNYGVMGTIIGIGMVKSWPYWQRILNAVIISVLSFPITIYFVSGLNVKESVTQMTGEIEVMIQSIANTLPSDYTAIIEELQRSIDLMATLFPTIVILMGTMSVFLSDTVAILILKKLGISPLKFKKQNIHNIQVGPTLIIVLVIGQLIKTVLSIPTVDYILINVMAIINMLYVLQGIIVVLLYFKSRSKIGLGILTVILMLLLGFSIFIEMLGIMDAFFNYRDKLVLEN</sequence>
<organism evidence="2 3">
    <name type="scientific">Turicibacter faecis</name>
    <dbReference type="NCBI Taxonomy" id="2963365"/>
    <lineage>
        <taxon>Bacteria</taxon>
        <taxon>Bacillati</taxon>
        <taxon>Bacillota</taxon>
        <taxon>Erysipelotrichia</taxon>
        <taxon>Erysipelotrichales</taxon>
        <taxon>Turicibacteraceae</taxon>
        <taxon>Turicibacter</taxon>
    </lineage>
</organism>
<proteinExistence type="predicted"/>
<dbReference type="PANTHER" id="PTHR41324:SF1">
    <property type="entry name" value="DUF2232 DOMAIN-CONTAINING PROTEIN"/>
    <property type="match status" value="1"/>
</dbReference>
<keyword evidence="1" id="KW-1133">Transmembrane helix</keyword>
<name>A0ABN6ZDR0_9FIRM</name>
<dbReference type="EMBL" id="AP028127">
    <property type="protein sequence ID" value="BEH91761.1"/>
    <property type="molecule type" value="Genomic_DNA"/>
</dbReference>
<reference evidence="2" key="1">
    <citation type="journal article" date="2024" name="Int. J. Syst. Evol. Microbiol.">
        <title>Turicibacter faecis sp. nov., isolated from faeces of heart failure mouse model.</title>
        <authorList>
            <person name="Imamura Y."/>
            <person name="Motooka D."/>
            <person name="Nakajima Y."/>
            <person name="Ito S."/>
            <person name="Kitakaze M."/>
            <person name="Iida T."/>
            <person name="Nakamura S."/>
        </authorList>
    </citation>
    <scope>NUCLEOTIDE SEQUENCE</scope>
    <source>
        <strain evidence="2">TC023</strain>
    </source>
</reference>
<feature type="transmembrane region" description="Helical" evidence="1">
    <location>
        <begin position="267"/>
        <end position="291"/>
    </location>
</feature>
<keyword evidence="1" id="KW-0812">Transmembrane</keyword>
<accession>A0ABN6ZDR0</accession>
<protein>
    <recommendedName>
        <fullName evidence="4">DUF2232 domain-containing protein</fullName>
    </recommendedName>
</protein>
<dbReference type="RefSeq" id="WP_262950844.1">
    <property type="nucleotide sequence ID" value="NZ_AP028127.1"/>
</dbReference>
<feature type="transmembrane region" description="Helical" evidence="1">
    <location>
        <begin position="210"/>
        <end position="230"/>
    </location>
</feature>
<dbReference type="PANTHER" id="PTHR41324">
    <property type="entry name" value="MEMBRANE PROTEIN-RELATED"/>
    <property type="match status" value="1"/>
</dbReference>
<feature type="transmembrane region" description="Helical" evidence="1">
    <location>
        <begin position="100"/>
        <end position="118"/>
    </location>
</feature>
<feature type="transmembrane region" description="Helical" evidence="1">
    <location>
        <begin position="54"/>
        <end position="79"/>
    </location>
</feature>
<dbReference type="Pfam" id="PF09991">
    <property type="entry name" value="DUF2232"/>
    <property type="match status" value="1"/>
</dbReference>
<evidence type="ECO:0000313" key="2">
    <source>
        <dbReference type="EMBL" id="BEH91761.1"/>
    </source>
</evidence>
<keyword evidence="1" id="KW-0472">Membrane</keyword>
<feature type="transmembrane region" description="Helical" evidence="1">
    <location>
        <begin position="21"/>
        <end position="42"/>
    </location>
</feature>
<feature type="transmembrane region" description="Helical" evidence="1">
    <location>
        <begin position="166"/>
        <end position="190"/>
    </location>
</feature>
<dbReference type="InterPro" id="IPR018710">
    <property type="entry name" value="DUF2232"/>
</dbReference>
<evidence type="ECO:0000313" key="3">
    <source>
        <dbReference type="Proteomes" id="UP001432099"/>
    </source>
</evidence>
<evidence type="ECO:0000256" key="1">
    <source>
        <dbReference type="SAM" id="Phobius"/>
    </source>
</evidence>
<evidence type="ECO:0008006" key="4">
    <source>
        <dbReference type="Google" id="ProtNLM"/>
    </source>
</evidence>
<gene>
    <name evidence="2" type="ORF">T23_18630</name>
</gene>